<organism evidence="9 10">
    <name type="scientific">Albimonas donghaensis</name>
    <dbReference type="NCBI Taxonomy" id="356660"/>
    <lineage>
        <taxon>Bacteria</taxon>
        <taxon>Pseudomonadati</taxon>
        <taxon>Pseudomonadota</taxon>
        <taxon>Alphaproteobacteria</taxon>
        <taxon>Rhodobacterales</taxon>
        <taxon>Paracoccaceae</taxon>
        <taxon>Albimonas</taxon>
    </lineage>
</organism>
<feature type="transmembrane region" description="Helical" evidence="8">
    <location>
        <begin position="136"/>
        <end position="158"/>
    </location>
</feature>
<proteinExistence type="inferred from homology"/>
<keyword evidence="3" id="KW-0813">Transport</keyword>
<evidence type="ECO:0000313" key="10">
    <source>
        <dbReference type="Proteomes" id="UP000199118"/>
    </source>
</evidence>
<keyword evidence="4 8" id="KW-1003">Cell membrane</keyword>
<keyword evidence="7 8" id="KW-0472">Membrane</keyword>
<dbReference type="OrthoDB" id="8478323at2"/>
<dbReference type="PANTHER" id="PTHR30269">
    <property type="entry name" value="TRANSMEMBRANE PROTEIN YFCA"/>
    <property type="match status" value="1"/>
</dbReference>
<comment type="subcellular location">
    <subcellularLocation>
        <location evidence="1 8">Cell membrane</location>
        <topology evidence="1 8">Multi-pass membrane protein</topology>
    </subcellularLocation>
</comment>
<dbReference type="RefSeq" id="WP_092680777.1">
    <property type="nucleotide sequence ID" value="NZ_FNMZ01000002.1"/>
</dbReference>
<keyword evidence="6 8" id="KW-1133">Transmembrane helix</keyword>
<dbReference type="InterPro" id="IPR002781">
    <property type="entry name" value="TM_pro_TauE-like"/>
</dbReference>
<gene>
    <name evidence="9" type="ORF">SAMN05444336_102557</name>
</gene>
<dbReference type="PANTHER" id="PTHR30269:SF37">
    <property type="entry name" value="MEMBRANE TRANSPORTER PROTEIN"/>
    <property type="match status" value="1"/>
</dbReference>
<dbReference type="Pfam" id="PF01925">
    <property type="entry name" value="TauE"/>
    <property type="match status" value="1"/>
</dbReference>
<accession>A0A1H2X072</accession>
<reference evidence="9 10" key="1">
    <citation type="submission" date="2016-10" db="EMBL/GenBank/DDBJ databases">
        <authorList>
            <person name="de Groot N.N."/>
        </authorList>
    </citation>
    <scope>NUCLEOTIDE SEQUENCE [LARGE SCALE GENOMIC DNA]</scope>
    <source>
        <strain evidence="9 10">DSM 17890</strain>
    </source>
</reference>
<dbReference type="AlphaFoldDB" id="A0A1H2X072"/>
<name>A0A1H2X072_9RHOB</name>
<protein>
    <recommendedName>
        <fullName evidence="8">Probable membrane transporter protein</fullName>
    </recommendedName>
</protein>
<keyword evidence="5 8" id="KW-0812">Transmembrane</keyword>
<evidence type="ECO:0000256" key="8">
    <source>
        <dbReference type="RuleBase" id="RU363041"/>
    </source>
</evidence>
<comment type="similarity">
    <text evidence="2 8">Belongs to the 4-toluene sulfonate uptake permease (TSUP) (TC 2.A.102) family.</text>
</comment>
<keyword evidence="10" id="KW-1185">Reference proteome</keyword>
<feature type="transmembrane region" description="Helical" evidence="8">
    <location>
        <begin position="108"/>
        <end position="129"/>
    </location>
</feature>
<evidence type="ECO:0000256" key="3">
    <source>
        <dbReference type="ARBA" id="ARBA00022448"/>
    </source>
</evidence>
<feature type="transmembrane region" description="Helical" evidence="8">
    <location>
        <begin position="83"/>
        <end position="102"/>
    </location>
</feature>
<feature type="transmembrane region" description="Helical" evidence="8">
    <location>
        <begin position="40"/>
        <end position="62"/>
    </location>
</feature>
<dbReference type="InterPro" id="IPR052017">
    <property type="entry name" value="TSUP"/>
</dbReference>
<evidence type="ECO:0000256" key="1">
    <source>
        <dbReference type="ARBA" id="ARBA00004651"/>
    </source>
</evidence>
<feature type="transmembrane region" description="Helical" evidence="8">
    <location>
        <begin position="184"/>
        <end position="209"/>
    </location>
</feature>
<dbReference type="EMBL" id="FNMZ01000002">
    <property type="protein sequence ID" value="SDW86158.1"/>
    <property type="molecule type" value="Genomic_DNA"/>
</dbReference>
<feature type="transmembrane region" description="Helical" evidence="8">
    <location>
        <begin position="12"/>
        <end position="34"/>
    </location>
</feature>
<sequence length="253" mass="25638">MPADLLSLPPELTPAIFALITAASFCTSFLTAAFGLGGGVAMLAILASVLPPAALIPVHGLVQLASNTGRAASMASHIRWERLAPFLVGALIGAGAGGSVSVSLPGPVVEIGVGVFVAWSALATPPAALARAAGPAGFVSSFLTMFFGATGPFVAAYVKTLRLDRMSHVATHAAMMTGQHLIKVAVFGLLGFAFGPWLGPVAAMAAAGLAGTLAGKRFLARSNDARFHRILTWILCLLAARLVAAGAMDLLAI</sequence>
<evidence type="ECO:0000256" key="5">
    <source>
        <dbReference type="ARBA" id="ARBA00022692"/>
    </source>
</evidence>
<evidence type="ECO:0000256" key="4">
    <source>
        <dbReference type="ARBA" id="ARBA00022475"/>
    </source>
</evidence>
<evidence type="ECO:0000256" key="6">
    <source>
        <dbReference type="ARBA" id="ARBA00022989"/>
    </source>
</evidence>
<feature type="transmembrane region" description="Helical" evidence="8">
    <location>
        <begin position="230"/>
        <end position="252"/>
    </location>
</feature>
<evidence type="ECO:0000256" key="2">
    <source>
        <dbReference type="ARBA" id="ARBA00009142"/>
    </source>
</evidence>
<evidence type="ECO:0000256" key="7">
    <source>
        <dbReference type="ARBA" id="ARBA00023136"/>
    </source>
</evidence>
<dbReference type="Proteomes" id="UP000199118">
    <property type="component" value="Unassembled WGS sequence"/>
</dbReference>
<evidence type="ECO:0000313" key="9">
    <source>
        <dbReference type="EMBL" id="SDW86158.1"/>
    </source>
</evidence>
<dbReference type="GO" id="GO:0005886">
    <property type="term" value="C:plasma membrane"/>
    <property type="evidence" value="ECO:0007669"/>
    <property type="project" value="UniProtKB-SubCell"/>
</dbReference>